<proteinExistence type="predicted"/>
<dbReference type="RefSeq" id="WP_126702218.1">
    <property type="nucleotide sequence ID" value="NZ_RWKW01000106.1"/>
</dbReference>
<evidence type="ECO:0000313" key="2">
    <source>
        <dbReference type="Proteomes" id="UP000278398"/>
    </source>
</evidence>
<dbReference type="GO" id="GO:0005524">
    <property type="term" value="F:ATP binding"/>
    <property type="evidence" value="ECO:0007669"/>
    <property type="project" value="UniProtKB-KW"/>
</dbReference>
<gene>
    <name evidence="1" type="ORF">EJC49_22725</name>
</gene>
<organism evidence="1 2">
    <name type="scientific">Aquibium carbonis</name>
    <dbReference type="NCBI Taxonomy" id="2495581"/>
    <lineage>
        <taxon>Bacteria</taxon>
        <taxon>Pseudomonadati</taxon>
        <taxon>Pseudomonadota</taxon>
        <taxon>Alphaproteobacteria</taxon>
        <taxon>Hyphomicrobiales</taxon>
        <taxon>Phyllobacteriaceae</taxon>
        <taxon>Aquibium</taxon>
    </lineage>
</organism>
<evidence type="ECO:0000313" key="1">
    <source>
        <dbReference type="EMBL" id="RST83135.1"/>
    </source>
</evidence>
<name>A0A3S0G3W6_9HYPH</name>
<dbReference type="InterPro" id="IPR036890">
    <property type="entry name" value="HATPase_C_sf"/>
</dbReference>
<keyword evidence="1" id="KW-0547">Nucleotide-binding</keyword>
<dbReference type="Pfam" id="PF13589">
    <property type="entry name" value="HATPase_c_3"/>
    <property type="match status" value="1"/>
</dbReference>
<reference evidence="1 2" key="1">
    <citation type="submission" date="2018-12" db="EMBL/GenBank/DDBJ databases">
        <title>Mesorhizobium carbonis sp. nov., isolated from coal mine water.</title>
        <authorList>
            <person name="Xin W."/>
            <person name="Xu Z."/>
            <person name="Xiang F."/>
            <person name="Zhang J."/>
            <person name="Xi L."/>
            <person name="Liu J."/>
        </authorList>
    </citation>
    <scope>NUCLEOTIDE SEQUENCE [LARGE SCALE GENOMIC DNA]</scope>
    <source>
        <strain evidence="1 2">B2.3</strain>
    </source>
</reference>
<dbReference type="SUPFAM" id="SSF55874">
    <property type="entry name" value="ATPase domain of HSP90 chaperone/DNA topoisomerase II/histidine kinase"/>
    <property type="match status" value="1"/>
</dbReference>
<dbReference type="Proteomes" id="UP000278398">
    <property type="component" value="Unassembled WGS sequence"/>
</dbReference>
<dbReference type="EMBL" id="RWKW01000106">
    <property type="protein sequence ID" value="RST83135.1"/>
    <property type="molecule type" value="Genomic_DNA"/>
</dbReference>
<protein>
    <submittedName>
        <fullName evidence="1">ATP-binding protein</fullName>
    </submittedName>
</protein>
<dbReference type="Gene3D" id="3.30.565.10">
    <property type="entry name" value="Histidine kinase-like ATPase, C-terminal domain"/>
    <property type="match status" value="1"/>
</dbReference>
<dbReference type="OrthoDB" id="8765545at2"/>
<dbReference type="AlphaFoldDB" id="A0A3S0G3W6"/>
<accession>A0A3S0G3W6</accession>
<keyword evidence="1" id="KW-0067">ATP-binding</keyword>
<sequence length="669" mass="76516">MAEQHYRVRVEGDHIRKLASAKPIQAVAELIWNAVDADATRIDLEIESDQIATRSVTIRDNGHGIPHSDVEALFGKLGGSWKAHGSRSKTKNRILHGKEGKGRFKALALGRVADWMVRYREGDKLLGYTITVIRDDLVDVSVSEPKELDPALRTGVEVRVTELDRSYRSLEPQFAVQSLSEIFALYLTDYSDVGIFVEGERLDPSKLIASRAKFELAPIVDDGREHPAEIEVIQWLSASERWFFLCGPEGFPFQRVTPKFHTPGFQFSAYLKSSFVTALQEQGLLDLSEMIQPLQVAYDEASDRIKEFFRTKEVEAAQSEIDRWKAEEIYPYRTDPQNSVEQAERKVFDIVALNVNRHLQDFGEQTKRTKAFQMRMLRQAIERGPDELQHILTEVLDLPERTQKELSKLLEEANLANVISASRLVADRLKFVHGLEAVLFDPETKNLLRERSQLHRMIADNNTWIFGEEFNLAVDDQSLTQVLRKHRKLIGEDVVIDQPVKRIDGKVGIVDLMLSRSVPQNHADEREHLVVELKRPSVKVGADEITQVQKYAFTVAEDERFRHLKTRWSFWVISNDLDAYARNQTRQKGKARGQVFQSEDGNVEVWVKTWAEVLAGCKSRLKFVQDHLQANVDRESSLRYLKRTYEKYLTGVAVPDPEEESLGEETAAV</sequence>
<keyword evidence="2" id="KW-1185">Reference proteome</keyword>
<comment type="caution">
    <text evidence="1">The sequence shown here is derived from an EMBL/GenBank/DDBJ whole genome shotgun (WGS) entry which is preliminary data.</text>
</comment>